<dbReference type="InterPro" id="IPR036527">
    <property type="entry name" value="SCP2_sterol-bd_dom_sf"/>
</dbReference>
<dbReference type="GO" id="GO:0006744">
    <property type="term" value="P:ubiquinone biosynthetic process"/>
    <property type="evidence" value="ECO:0007669"/>
    <property type="project" value="UniProtKB-UniRule"/>
</dbReference>
<accession>A0A1G8K2M2</accession>
<dbReference type="InterPro" id="IPR003033">
    <property type="entry name" value="SCP2_sterol-bd_dom"/>
</dbReference>
<dbReference type="PANTHER" id="PTHR38693">
    <property type="entry name" value="UBIQUINONE BIOSYNTHESIS PROTEIN UBIJ"/>
    <property type="match status" value="1"/>
</dbReference>
<dbReference type="EMBL" id="FNEM01000001">
    <property type="protein sequence ID" value="SDI37726.1"/>
    <property type="molecule type" value="Genomic_DNA"/>
</dbReference>
<keyword evidence="1" id="KW-0963">Cytoplasm</keyword>
<feature type="domain" description="SCP2" evidence="2">
    <location>
        <begin position="27"/>
        <end position="110"/>
    </location>
</feature>
<gene>
    <name evidence="1" type="primary">ubiJ</name>
    <name evidence="3" type="ORF">SAMN04488540_101236</name>
</gene>
<dbReference type="InterPro" id="IPR038989">
    <property type="entry name" value="UbiJ"/>
</dbReference>
<evidence type="ECO:0000313" key="4">
    <source>
        <dbReference type="Proteomes" id="UP000199527"/>
    </source>
</evidence>
<comment type="function">
    <text evidence="1">Required for ubiquinone (coenzyme Q) biosynthesis. Binds hydrophobic ubiquinone biosynthetic intermediates via its SCP2 domain and is essential for the stability of the Ubi complex. May constitute a docking platform where Ubi enzymes assemble and access their SCP2-bound polyprenyl substrates.</text>
</comment>
<dbReference type="PANTHER" id="PTHR38693:SF1">
    <property type="entry name" value="UBIQUINONE BIOSYNTHESIS ACCESSORY FACTOR UBIJ"/>
    <property type="match status" value="1"/>
</dbReference>
<evidence type="ECO:0000313" key="3">
    <source>
        <dbReference type="EMBL" id="SDI37726.1"/>
    </source>
</evidence>
<protein>
    <recommendedName>
        <fullName evidence="1">Ubiquinone biosynthesis accessory factor UbiJ</fullName>
    </recommendedName>
</protein>
<organism evidence="3 4">
    <name type="scientific">Ferrimonas sediminum</name>
    <dbReference type="NCBI Taxonomy" id="718193"/>
    <lineage>
        <taxon>Bacteria</taxon>
        <taxon>Pseudomonadati</taxon>
        <taxon>Pseudomonadota</taxon>
        <taxon>Gammaproteobacteria</taxon>
        <taxon>Alteromonadales</taxon>
        <taxon>Ferrimonadaceae</taxon>
        <taxon>Ferrimonas</taxon>
    </lineage>
</organism>
<evidence type="ECO:0000256" key="1">
    <source>
        <dbReference type="HAMAP-Rule" id="MF_02215"/>
    </source>
</evidence>
<reference evidence="4" key="1">
    <citation type="submission" date="2016-10" db="EMBL/GenBank/DDBJ databases">
        <authorList>
            <person name="Varghese N."/>
            <person name="Submissions S."/>
        </authorList>
    </citation>
    <scope>NUCLEOTIDE SEQUENCE [LARGE SCALE GENOMIC DNA]</scope>
    <source>
        <strain evidence="4">DSM 23317</strain>
    </source>
</reference>
<dbReference type="RefSeq" id="WP_176819154.1">
    <property type="nucleotide sequence ID" value="NZ_FNEM01000001.1"/>
</dbReference>
<keyword evidence="3" id="KW-0830">Ubiquinone</keyword>
<dbReference type="GO" id="GO:0005737">
    <property type="term" value="C:cytoplasm"/>
    <property type="evidence" value="ECO:0007669"/>
    <property type="project" value="UniProtKB-SubCell"/>
</dbReference>
<dbReference type="UniPathway" id="UPA00232"/>
<dbReference type="Pfam" id="PF02036">
    <property type="entry name" value="SCP2"/>
    <property type="match status" value="1"/>
</dbReference>
<evidence type="ECO:0000259" key="2">
    <source>
        <dbReference type="Pfam" id="PF02036"/>
    </source>
</evidence>
<comment type="similarity">
    <text evidence="1">Belongs to the UbiJ family.</text>
</comment>
<sequence>MHLATLVAGSLEAALGHLLKYHPDARPLADCQGQVIELQLAELPWPMYLIMADPIQVYSRYGGDSQAKLSVSLSVLAAIQAGEPLSELVKQQKLEISGDMQLVGKLTQLLGQIEPDLTEPLSKIVGDGMAYRMHSLGKGLFDLGRQQLQAGGAHLSDYLIEERQVLPGSSEVGLFCHHVDELQQRAEALLSRLTALEKRHEP</sequence>
<keyword evidence="1" id="KW-0831">Ubiquinone biosynthesis</keyword>
<dbReference type="AlphaFoldDB" id="A0A1G8K2M2"/>
<dbReference type="Proteomes" id="UP000199527">
    <property type="component" value="Unassembled WGS sequence"/>
</dbReference>
<name>A0A1G8K2M2_9GAMM</name>
<dbReference type="HAMAP" id="MF_02215">
    <property type="entry name" value="UbiJ"/>
    <property type="match status" value="1"/>
</dbReference>
<proteinExistence type="inferred from homology"/>
<comment type="pathway">
    <text evidence="1">Cofactor biosynthesis; ubiquinone biosynthesis.</text>
</comment>
<keyword evidence="4" id="KW-1185">Reference proteome</keyword>
<dbReference type="SUPFAM" id="SSF55718">
    <property type="entry name" value="SCP-like"/>
    <property type="match status" value="1"/>
</dbReference>
<comment type="subcellular location">
    <subcellularLocation>
        <location evidence="1">Cytoplasm</location>
    </subcellularLocation>
</comment>